<name>A0A317WZ88_9EURO</name>
<dbReference type="Proteomes" id="UP000246702">
    <property type="component" value="Unassembled WGS sequence"/>
</dbReference>
<keyword evidence="2" id="KW-1185">Reference proteome</keyword>
<accession>A0A317WZ88</accession>
<dbReference type="EMBL" id="MSFK01000009">
    <property type="protein sequence ID" value="PWY91291.1"/>
    <property type="molecule type" value="Genomic_DNA"/>
</dbReference>
<gene>
    <name evidence="1" type="ORF">BO94DRAFT_583912</name>
</gene>
<dbReference type="OrthoDB" id="4138941at2759"/>
<organism evidence="1 2">
    <name type="scientific">Aspergillus sclerotioniger CBS 115572</name>
    <dbReference type="NCBI Taxonomy" id="1450535"/>
    <lineage>
        <taxon>Eukaryota</taxon>
        <taxon>Fungi</taxon>
        <taxon>Dikarya</taxon>
        <taxon>Ascomycota</taxon>
        <taxon>Pezizomycotina</taxon>
        <taxon>Eurotiomycetes</taxon>
        <taxon>Eurotiomycetidae</taxon>
        <taxon>Eurotiales</taxon>
        <taxon>Aspergillaceae</taxon>
        <taxon>Aspergillus</taxon>
        <taxon>Aspergillus subgen. Circumdati</taxon>
    </lineage>
</organism>
<evidence type="ECO:0000313" key="2">
    <source>
        <dbReference type="Proteomes" id="UP000246702"/>
    </source>
</evidence>
<dbReference type="AlphaFoldDB" id="A0A317WZ88"/>
<evidence type="ECO:0000313" key="1">
    <source>
        <dbReference type="EMBL" id="PWY91291.1"/>
    </source>
</evidence>
<protein>
    <submittedName>
        <fullName evidence="1">Uncharacterized protein</fullName>
    </submittedName>
</protein>
<dbReference type="SUPFAM" id="SSF56112">
    <property type="entry name" value="Protein kinase-like (PK-like)"/>
    <property type="match status" value="1"/>
</dbReference>
<dbReference type="RefSeq" id="XP_025469019.1">
    <property type="nucleotide sequence ID" value="XM_025615591.1"/>
</dbReference>
<dbReference type="GeneID" id="37117734"/>
<sequence>MSQRNPDPAWTSYFFSGSPPRPEFNNLIHNAEDWLPFPYLDQPWQLGRQVSNNIPYGHPQLVFYLYSKQNDTTIIYVAKTFTNPNPHRAKAQLQRIPSKHHTVEMLVKDLDPFYLEANALEHIHRFCPDARKIYFPAYHGVITDIPYSRLSDRLRPRQRAVVLERLEPTISHRRILGAATPDISTPFYHSLEDLSICPFEIDWYASLAEDRCRRVNALLDIGIVHGDIRDDHFRLPGDFYDIVLYDFSMAYTFTPIIPYTICFTTPKPLEHLRMRERNHVHHTVYKRVEQRDFYHHVIESLQMQPKDIQDLFISPIEGVRAILDMVVLRVARRPDPFTMPSSASVFQFLEAVCPKDRPTWYVTTARQLGLYEAAWGVGCQAGGIQKGMELVTLGDEILVNVDELGLDGGEFFLLVLIPKAWMGGDDVERRIKSVCERVMDQGEESVVLGREEFDQL</sequence>
<dbReference type="STRING" id="1450535.A0A317WZ88"/>
<comment type="caution">
    <text evidence="1">The sequence shown here is derived from an EMBL/GenBank/DDBJ whole genome shotgun (WGS) entry which is preliminary data.</text>
</comment>
<reference evidence="1 2" key="1">
    <citation type="submission" date="2016-12" db="EMBL/GenBank/DDBJ databases">
        <title>The genomes of Aspergillus section Nigri reveals drivers in fungal speciation.</title>
        <authorList>
            <consortium name="DOE Joint Genome Institute"/>
            <person name="Vesth T.C."/>
            <person name="Nybo J."/>
            <person name="Theobald S."/>
            <person name="Brandl J."/>
            <person name="Frisvad J.C."/>
            <person name="Nielsen K.F."/>
            <person name="Lyhne E.K."/>
            <person name="Kogle M.E."/>
            <person name="Kuo A."/>
            <person name="Riley R."/>
            <person name="Clum A."/>
            <person name="Nolan M."/>
            <person name="Lipzen A."/>
            <person name="Salamov A."/>
            <person name="Henrissat B."/>
            <person name="Wiebenga A."/>
            <person name="De Vries R.P."/>
            <person name="Grigoriev I.V."/>
            <person name="Mortensen U.H."/>
            <person name="Andersen M.R."/>
            <person name="Baker S.E."/>
        </authorList>
    </citation>
    <scope>NUCLEOTIDE SEQUENCE [LARGE SCALE GENOMIC DNA]</scope>
    <source>
        <strain evidence="1 2">CBS 115572</strain>
    </source>
</reference>
<dbReference type="InterPro" id="IPR011009">
    <property type="entry name" value="Kinase-like_dom_sf"/>
</dbReference>
<proteinExistence type="predicted"/>